<name>A0AC34FIH9_9BILA</name>
<protein>
    <submittedName>
        <fullName evidence="2">BTB domain-containing protein</fullName>
    </submittedName>
</protein>
<dbReference type="WBParaSite" id="ES5_v2.g16752.t1">
    <property type="protein sequence ID" value="ES5_v2.g16752.t1"/>
    <property type="gene ID" value="ES5_v2.g16752"/>
</dbReference>
<sequence>MASNKRQKLQPENGACCECVCHGKSDEDDAAQSNVYKMQLQRYEIFKSQDGEKGHFDVTFMVGGKKIFANKHVLASISEPLNTMLSNRWFKNEDSVVEIKTCHYAGFHQFLCFVYSGKCMVTEENVFQLIDLAQSYDFCILKNFCDTFLSNIEYNVRKAYKMLEVSQTYSLKQCTESLKIYVEKNWKEVIDFDKFLLLEKSSVVLLSSFKRASNEEESFQNAVFKWAEHQGLVKQKAKNDESFNLDDAIKAELTDILPLLLLNNVNAEATQKFINKHRDWFSASESYQILRQSKDSKENIFKAVT</sequence>
<evidence type="ECO:0000313" key="2">
    <source>
        <dbReference type="WBParaSite" id="ES5_v2.g16752.t1"/>
    </source>
</evidence>
<proteinExistence type="predicted"/>
<reference evidence="2" key="1">
    <citation type="submission" date="2022-11" db="UniProtKB">
        <authorList>
            <consortium name="WormBaseParasite"/>
        </authorList>
    </citation>
    <scope>IDENTIFICATION</scope>
</reference>
<dbReference type="Proteomes" id="UP000887579">
    <property type="component" value="Unplaced"/>
</dbReference>
<evidence type="ECO:0000313" key="1">
    <source>
        <dbReference type="Proteomes" id="UP000887579"/>
    </source>
</evidence>
<accession>A0AC34FIH9</accession>
<organism evidence="1 2">
    <name type="scientific">Panagrolaimus sp. ES5</name>
    <dbReference type="NCBI Taxonomy" id="591445"/>
    <lineage>
        <taxon>Eukaryota</taxon>
        <taxon>Metazoa</taxon>
        <taxon>Ecdysozoa</taxon>
        <taxon>Nematoda</taxon>
        <taxon>Chromadorea</taxon>
        <taxon>Rhabditida</taxon>
        <taxon>Tylenchina</taxon>
        <taxon>Panagrolaimomorpha</taxon>
        <taxon>Panagrolaimoidea</taxon>
        <taxon>Panagrolaimidae</taxon>
        <taxon>Panagrolaimus</taxon>
    </lineage>
</organism>